<evidence type="ECO:0000313" key="2">
    <source>
        <dbReference type="Proteomes" id="UP000620124"/>
    </source>
</evidence>
<sequence length="111" mass="12963">MAMYGSGCQMLADDADPIHATHSPLLCKYRFPKDEWCLIPAHSPSIMKHDINLILTHRIDMTEPILCFPLMIHRNTSQDTTSMMNRVYSRSLNRFNYHNARNRKTWESPVD</sequence>
<accession>A0A8H6XIX9</accession>
<comment type="caution">
    <text evidence="1">The sequence shown here is derived from an EMBL/GenBank/DDBJ whole genome shotgun (WGS) entry which is preliminary data.</text>
</comment>
<protein>
    <submittedName>
        <fullName evidence="1">Uncharacterized protein</fullName>
    </submittedName>
</protein>
<dbReference type="AlphaFoldDB" id="A0A8H6XIX9"/>
<evidence type="ECO:0000313" key="1">
    <source>
        <dbReference type="EMBL" id="KAF7341361.1"/>
    </source>
</evidence>
<gene>
    <name evidence="1" type="ORF">MVEN_01872600</name>
</gene>
<name>A0A8H6XIX9_9AGAR</name>
<dbReference type="EMBL" id="JACAZI010000018">
    <property type="protein sequence ID" value="KAF7341361.1"/>
    <property type="molecule type" value="Genomic_DNA"/>
</dbReference>
<keyword evidence="2" id="KW-1185">Reference proteome</keyword>
<proteinExistence type="predicted"/>
<dbReference type="Proteomes" id="UP000620124">
    <property type="component" value="Unassembled WGS sequence"/>
</dbReference>
<organism evidence="1 2">
    <name type="scientific">Mycena venus</name>
    <dbReference type="NCBI Taxonomy" id="2733690"/>
    <lineage>
        <taxon>Eukaryota</taxon>
        <taxon>Fungi</taxon>
        <taxon>Dikarya</taxon>
        <taxon>Basidiomycota</taxon>
        <taxon>Agaricomycotina</taxon>
        <taxon>Agaricomycetes</taxon>
        <taxon>Agaricomycetidae</taxon>
        <taxon>Agaricales</taxon>
        <taxon>Marasmiineae</taxon>
        <taxon>Mycenaceae</taxon>
        <taxon>Mycena</taxon>
    </lineage>
</organism>
<reference evidence="1" key="1">
    <citation type="submission" date="2020-05" db="EMBL/GenBank/DDBJ databases">
        <title>Mycena genomes resolve the evolution of fungal bioluminescence.</title>
        <authorList>
            <person name="Tsai I.J."/>
        </authorList>
    </citation>
    <scope>NUCLEOTIDE SEQUENCE</scope>
    <source>
        <strain evidence="1">CCC161011</strain>
    </source>
</reference>